<organism evidence="1">
    <name type="scientific">marine metagenome</name>
    <dbReference type="NCBI Taxonomy" id="408172"/>
    <lineage>
        <taxon>unclassified sequences</taxon>
        <taxon>metagenomes</taxon>
        <taxon>ecological metagenomes</taxon>
    </lineage>
</organism>
<accession>A0A382ALZ2</accession>
<evidence type="ECO:0000313" key="1">
    <source>
        <dbReference type="EMBL" id="SVB02053.1"/>
    </source>
</evidence>
<dbReference type="EMBL" id="UINC01025797">
    <property type="protein sequence ID" value="SVB02053.1"/>
    <property type="molecule type" value="Genomic_DNA"/>
</dbReference>
<feature type="non-terminal residue" evidence="1">
    <location>
        <position position="75"/>
    </location>
</feature>
<name>A0A382ALZ2_9ZZZZ</name>
<evidence type="ECO:0008006" key="2">
    <source>
        <dbReference type="Google" id="ProtNLM"/>
    </source>
</evidence>
<gene>
    <name evidence="1" type="ORF">METZ01_LOCUS154907</name>
</gene>
<reference evidence="1" key="1">
    <citation type="submission" date="2018-05" db="EMBL/GenBank/DDBJ databases">
        <authorList>
            <person name="Lanie J.A."/>
            <person name="Ng W.-L."/>
            <person name="Kazmierczak K.M."/>
            <person name="Andrzejewski T.M."/>
            <person name="Davidsen T.M."/>
            <person name="Wayne K.J."/>
            <person name="Tettelin H."/>
            <person name="Glass J.I."/>
            <person name="Rusch D."/>
            <person name="Podicherti R."/>
            <person name="Tsui H.-C.T."/>
            <person name="Winkler M.E."/>
        </authorList>
    </citation>
    <scope>NUCLEOTIDE SEQUENCE</scope>
</reference>
<dbReference type="AlphaFoldDB" id="A0A382ALZ2"/>
<sequence>MSNNLNLRTAVLYPDRMRINGDYGNLIVFSNRCRWRGISVETHTLLPGDTMPTDFFDFLLFGGGQDRRQQTFVAD</sequence>
<proteinExistence type="predicted"/>
<protein>
    <recommendedName>
        <fullName evidence="2">Glutamine amidotransferase domain-containing protein</fullName>
    </recommendedName>
</protein>